<feature type="transmembrane region" description="Helical" evidence="2">
    <location>
        <begin position="239"/>
        <end position="257"/>
    </location>
</feature>
<protein>
    <recommendedName>
        <fullName evidence="3">DUF6594 domain-containing protein</fullName>
    </recommendedName>
</protein>
<keyword evidence="5" id="KW-1185">Reference proteome</keyword>
<evidence type="ECO:0000256" key="2">
    <source>
        <dbReference type="SAM" id="Phobius"/>
    </source>
</evidence>
<feature type="region of interest" description="Disordered" evidence="1">
    <location>
        <begin position="1"/>
        <end position="26"/>
    </location>
</feature>
<dbReference type="Proteomes" id="UP000028545">
    <property type="component" value="Unassembled WGS sequence"/>
</dbReference>
<name>A0A084GBZ0_PSEDA</name>
<keyword evidence="2" id="KW-0812">Transmembrane</keyword>
<dbReference type="VEuPathDB" id="FungiDB:SAPIO_CDS2975"/>
<evidence type="ECO:0000256" key="1">
    <source>
        <dbReference type="SAM" id="MobiDB-lite"/>
    </source>
</evidence>
<evidence type="ECO:0000259" key="3">
    <source>
        <dbReference type="Pfam" id="PF20237"/>
    </source>
</evidence>
<proteinExistence type="predicted"/>
<feature type="transmembrane region" description="Helical" evidence="2">
    <location>
        <begin position="209"/>
        <end position="232"/>
    </location>
</feature>
<sequence length="288" mass="31699">MSETQDIDIELGKLPTPSEESSRPATARELWDEYADSQTGLPGLALALASDATLGNHCVHLPVSYMCGMYEEGRVEALVAKVIQREKDGTAPARGEYDELYEELSATQRNHLNTVLSLHAVHSLDIPPEKHMERLEHISWFYTGDKSPGLPFNRSPEMFRTVGKKSAVEKFLDRILSRRLGRLLFWVKPTEFEADGWRISRIGMNRSHIVVTTITFIGIMLACFLPIGLLVFGTGSTTAFSGVALGISVVAVAVMLYGGRNSAGIFLAVLAYLAVIITAILSRRFAIS</sequence>
<reference evidence="4 5" key="1">
    <citation type="journal article" date="2014" name="Genome Announc.">
        <title>Draft genome sequence of the pathogenic fungus Scedosporium apiospermum.</title>
        <authorList>
            <person name="Vandeputte P."/>
            <person name="Ghamrawi S."/>
            <person name="Rechenmann M."/>
            <person name="Iltis A."/>
            <person name="Giraud S."/>
            <person name="Fleury M."/>
            <person name="Thornton C."/>
            <person name="Delhaes L."/>
            <person name="Meyer W."/>
            <person name="Papon N."/>
            <person name="Bouchara J.P."/>
        </authorList>
    </citation>
    <scope>NUCLEOTIDE SEQUENCE [LARGE SCALE GENOMIC DNA]</scope>
    <source>
        <strain evidence="4 5">IHEM 14462</strain>
    </source>
</reference>
<evidence type="ECO:0000313" key="4">
    <source>
        <dbReference type="EMBL" id="KEZ44852.1"/>
    </source>
</evidence>
<organism evidence="4 5">
    <name type="scientific">Pseudallescheria apiosperma</name>
    <name type="common">Scedosporium apiospermum</name>
    <dbReference type="NCBI Taxonomy" id="563466"/>
    <lineage>
        <taxon>Eukaryota</taxon>
        <taxon>Fungi</taxon>
        <taxon>Dikarya</taxon>
        <taxon>Ascomycota</taxon>
        <taxon>Pezizomycotina</taxon>
        <taxon>Sordariomycetes</taxon>
        <taxon>Hypocreomycetidae</taxon>
        <taxon>Microascales</taxon>
        <taxon>Microascaceae</taxon>
        <taxon>Scedosporium</taxon>
    </lineage>
</organism>
<dbReference type="RefSeq" id="XP_016644651.1">
    <property type="nucleotide sequence ID" value="XM_016785869.1"/>
</dbReference>
<keyword evidence="2" id="KW-0472">Membrane</keyword>
<evidence type="ECO:0000313" key="5">
    <source>
        <dbReference type="Proteomes" id="UP000028545"/>
    </source>
</evidence>
<feature type="domain" description="DUF6594" evidence="3">
    <location>
        <begin position="97"/>
        <end position="276"/>
    </location>
</feature>
<dbReference type="InterPro" id="IPR046529">
    <property type="entry name" value="DUF6594"/>
</dbReference>
<feature type="transmembrane region" description="Helical" evidence="2">
    <location>
        <begin position="263"/>
        <end position="282"/>
    </location>
</feature>
<dbReference type="HOGENOM" id="CLU_980568_0_0_1"/>
<accession>A0A084GBZ0</accession>
<dbReference type="Pfam" id="PF20237">
    <property type="entry name" value="DUF6594"/>
    <property type="match status" value="1"/>
</dbReference>
<dbReference type="OrthoDB" id="10647732at2759"/>
<keyword evidence="2" id="KW-1133">Transmembrane helix</keyword>
<dbReference type="AlphaFoldDB" id="A0A084GBZ0"/>
<dbReference type="GeneID" id="27722047"/>
<dbReference type="KEGG" id="sapo:SAPIO_CDS2975"/>
<gene>
    <name evidence="4" type="ORF">SAPIO_CDS2975</name>
</gene>
<dbReference type="EMBL" id="JOWA01000087">
    <property type="protein sequence ID" value="KEZ44852.1"/>
    <property type="molecule type" value="Genomic_DNA"/>
</dbReference>
<comment type="caution">
    <text evidence="4">The sequence shown here is derived from an EMBL/GenBank/DDBJ whole genome shotgun (WGS) entry which is preliminary data.</text>
</comment>